<comment type="caution">
    <text evidence="1">The sequence shown here is derived from an EMBL/GenBank/DDBJ whole genome shotgun (WGS) entry which is preliminary data.</text>
</comment>
<gene>
    <name evidence="1" type="ORF">GCM10023220_38200</name>
</gene>
<reference evidence="2" key="1">
    <citation type="journal article" date="2019" name="Int. J. Syst. Evol. Microbiol.">
        <title>The Global Catalogue of Microorganisms (GCM) 10K type strain sequencing project: providing services to taxonomists for standard genome sequencing and annotation.</title>
        <authorList>
            <consortium name="The Broad Institute Genomics Platform"/>
            <consortium name="The Broad Institute Genome Sequencing Center for Infectious Disease"/>
            <person name="Wu L."/>
            <person name="Ma J."/>
        </authorList>
    </citation>
    <scope>NUCLEOTIDE SEQUENCE [LARGE SCALE GENOMIC DNA]</scope>
    <source>
        <strain evidence="2">JCM 18081</strain>
    </source>
</reference>
<name>A0ABP9C9N3_9ACTN</name>
<accession>A0ABP9C9N3</accession>
<dbReference type="EMBL" id="BAABIG010000034">
    <property type="protein sequence ID" value="GAA4804888.1"/>
    <property type="molecule type" value="Genomic_DNA"/>
</dbReference>
<dbReference type="Proteomes" id="UP001501265">
    <property type="component" value="Unassembled WGS sequence"/>
</dbReference>
<protein>
    <submittedName>
        <fullName evidence="1">Uncharacterized protein</fullName>
    </submittedName>
</protein>
<dbReference type="RefSeq" id="WP_345621001.1">
    <property type="nucleotide sequence ID" value="NZ_BAABIG010000034.1"/>
</dbReference>
<proteinExistence type="predicted"/>
<organism evidence="1 2">
    <name type="scientific">Streptomyces ziwulingensis</name>
    <dbReference type="NCBI Taxonomy" id="1045501"/>
    <lineage>
        <taxon>Bacteria</taxon>
        <taxon>Bacillati</taxon>
        <taxon>Actinomycetota</taxon>
        <taxon>Actinomycetes</taxon>
        <taxon>Kitasatosporales</taxon>
        <taxon>Streptomycetaceae</taxon>
        <taxon>Streptomyces</taxon>
    </lineage>
</organism>
<evidence type="ECO:0000313" key="2">
    <source>
        <dbReference type="Proteomes" id="UP001501265"/>
    </source>
</evidence>
<sequence>MSAEYQRINRFGFAEYDDMAGLVREADLPALVETLRRIVALVLAEDETGLAEVMSMEAQADFAVPLGMAAEMLEDGGYSDGELVSAACTVRCSAERHTTEFPRELTDLLLRLPR</sequence>
<keyword evidence="2" id="KW-1185">Reference proteome</keyword>
<evidence type="ECO:0000313" key="1">
    <source>
        <dbReference type="EMBL" id="GAA4804888.1"/>
    </source>
</evidence>